<evidence type="ECO:0000313" key="4">
    <source>
        <dbReference type="Proteomes" id="UP001345013"/>
    </source>
</evidence>
<comment type="caution">
    <text evidence="3">The sequence shown here is derived from an EMBL/GenBank/DDBJ whole genome shotgun (WGS) entry which is preliminary data.</text>
</comment>
<dbReference type="EMBL" id="JAVRRG010000057">
    <property type="protein sequence ID" value="KAK5092450.1"/>
    <property type="molecule type" value="Genomic_DNA"/>
</dbReference>
<sequence length="302" mass="33725">MAIFGRRKKEEQEDGVKDRDSSEDTLNDERAFYKKPTGLRIFIALVYLIAVIFLILVEIGNINKKAVIKNTYFLKINLANVIPESVPNAVLINTIAQSLGLHDFYQVGLWNYCAGYNGEGITYCSPPTARYWFNPVEIIMSELLFGATISLPTELTDALSLVRTASQWMFACFIVGACLSFLCIFLAPLGFSKKPRWSHKARRIFLRQLPITVLTALALLFTAVGAVVATVMFVIFKNKFSEAADFNIEATLGTQMLAFEWVAVGMTLIGFLMQLGTCCGVCCCTGKRKAERKRQSAIQEKH</sequence>
<protein>
    <submittedName>
        <fullName evidence="3">Uncharacterized protein</fullName>
    </submittedName>
</protein>
<accession>A0ABR0K9M3</accession>
<feature type="region of interest" description="Disordered" evidence="1">
    <location>
        <begin position="1"/>
        <end position="23"/>
    </location>
</feature>
<dbReference type="Proteomes" id="UP001345013">
    <property type="component" value="Unassembled WGS sequence"/>
</dbReference>
<dbReference type="PANTHER" id="PTHR28019">
    <property type="entry name" value="CELL MEMBRANE PROTEIN YLR413W-RELATED"/>
    <property type="match status" value="1"/>
</dbReference>
<gene>
    <name evidence="3" type="ORF">LTR24_005153</name>
</gene>
<dbReference type="Pfam" id="PF06687">
    <property type="entry name" value="SUR7"/>
    <property type="match status" value="1"/>
</dbReference>
<keyword evidence="2" id="KW-0812">Transmembrane</keyword>
<name>A0ABR0K9M3_9EURO</name>
<evidence type="ECO:0000313" key="3">
    <source>
        <dbReference type="EMBL" id="KAK5092450.1"/>
    </source>
</evidence>
<keyword evidence="2" id="KW-0472">Membrane</keyword>
<keyword evidence="2" id="KW-1133">Transmembrane helix</keyword>
<evidence type="ECO:0000256" key="2">
    <source>
        <dbReference type="SAM" id="Phobius"/>
    </source>
</evidence>
<feature type="transmembrane region" description="Helical" evidence="2">
    <location>
        <begin position="39"/>
        <end position="57"/>
    </location>
</feature>
<organism evidence="3 4">
    <name type="scientific">Lithohypha guttulata</name>
    <dbReference type="NCBI Taxonomy" id="1690604"/>
    <lineage>
        <taxon>Eukaryota</taxon>
        <taxon>Fungi</taxon>
        <taxon>Dikarya</taxon>
        <taxon>Ascomycota</taxon>
        <taxon>Pezizomycotina</taxon>
        <taxon>Eurotiomycetes</taxon>
        <taxon>Chaetothyriomycetidae</taxon>
        <taxon>Chaetothyriales</taxon>
        <taxon>Trichomeriaceae</taxon>
        <taxon>Lithohypha</taxon>
    </lineage>
</organism>
<feature type="transmembrane region" description="Helical" evidence="2">
    <location>
        <begin position="168"/>
        <end position="191"/>
    </location>
</feature>
<proteinExistence type="predicted"/>
<feature type="transmembrane region" description="Helical" evidence="2">
    <location>
        <begin position="211"/>
        <end position="236"/>
    </location>
</feature>
<dbReference type="InterPro" id="IPR009571">
    <property type="entry name" value="SUR7/Rim9-like_fungi"/>
</dbReference>
<evidence type="ECO:0000256" key="1">
    <source>
        <dbReference type="SAM" id="MobiDB-lite"/>
    </source>
</evidence>
<dbReference type="PANTHER" id="PTHR28019:SF2">
    <property type="entry name" value="CELL MEMBRANE PROTEIN YLR413W-RELATED"/>
    <property type="match status" value="1"/>
</dbReference>
<dbReference type="InterPro" id="IPR052413">
    <property type="entry name" value="SUR7_domain"/>
</dbReference>
<keyword evidence="4" id="KW-1185">Reference proteome</keyword>
<reference evidence="3 4" key="1">
    <citation type="submission" date="2023-08" db="EMBL/GenBank/DDBJ databases">
        <title>Black Yeasts Isolated from many extreme environments.</title>
        <authorList>
            <person name="Coleine C."/>
            <person name="Stajich J.E."/>
            <person name="Selbmann L."/>
        </authorList>
    </citation>
    <scope>NUCLEOTIDE SEQUENCE [LARGE SCALE GENOMIC DNA]</scope>
    <source>
        <strain evidence="3 4">CCFEE 5885</strain>
    </source>
</reference>
<feature type="compositionally biased region" description="Basic and acidic residues" evidence="1">
    <location>
        <begin position="8"/>
        <end position="23"/>
    </location>
</feature>
<feature type="transmembrane region" description="Helical" evidence="2">
    <location>
        <begin position="261"/>
        <end position="284"/>
    </location>
</feature>